<reference evidence="3" key="1">
    <citation type="journal article" date="2019" name="Int. J. Syst. Evol. Microbiol.">
        <title>The Global Catalogue of Microorganisms (GCM) 10K type strain sequencing project: providing services to taxonomists for standard genome sequencing and annotation.</title>
        <authorList>
            <consortium name="The Broad Institute Genomics Platform"/>
            <consortium name="The Broad Institute Genome Sequencing Center for Infectious Disease"/>
            <person name="Wu L."/>
            <person name="Ma J."/>
        </authorList>
    </citation>
    <scope>NUCLEOTIDE SEQUENCE [LARGE SCALE GENOMIC DNA]</scope>
    <source>
        <strain evidence="3">JCM 18324</strain>
    </source>
</reference>
<sequence>MAERWGVMAAGAVRGTERRSADAVMEVSFCGGGELGGSGGSLTERARDTAEVDMNPAVEKDFLVHGDQPDDDCGVQSSAHRAMGPTSRRVTGSARARR</sequence>
<feature type="region of interest" description="Disordered" evidence="1">
    <location>
        <begin position="66"/>
        <end position="98"/>
    </location>
</feature>
<name>A0ABP9ASE1_9ACTN</name>
<gene>
    <name evidence="2" type="ORF">GCM10023329_39980</name>
</gene>
<evidence type="ECO:0000256" key="1">
    <source>
        <dbReference type="SAM" id="MobiDB-lite"/>
    </source>
</evidence>
<keyword evidence="3" id="KW-1185">Reference proteome</keyword>
<comment type="caution">
    <text evidence="2">The sequence shown here is derived from an EMBL/GenBank/DDBJ whole genome shotgun (WGS) entry which is preliminary data.</text>
</comment>
<dbReference type="EMBL" id="BAABJV010000011">
    <property type="protein sequence ID" value="GAA4785379.1"/>
    <property type="molecule type" value="Genomic_DNA"/>
</dbReference>
<proteinExistence type="predicted"/>
<accession>A0ABP9ASE1</accession>
<evidence type="ECO:0000313" key="2">
    <source>
        <dbReference type="EMBL" id="GAA4785379.1"/>
    </source>
</evidence>
<evidence type="ECO:0000313" key="3">
    <source>
        <dbReference type="Proteomes" id="UP001501147"/>
    </source>
</evidence>
<organism evidence="2 3">
    <name type="scientific">Streptomyces sanyensis</name>
    <dbReference type="NCBI Taxonomy" id="568869"/>
    <lineage>
        <taxon>Bacteria</taxon>
        <taxon>Bacillati</taxon>
        <taxon>Actinomycetota</taxon>
        <taxon>Actinomycetes</taxon>
        <taxon>Kitasatosporales</taxon>
        <taxon>Streptomycetaceae</taxon>
        <taxon>Streptomyces</taxon>
    </lineage>
</organism>
<dbReference type="Proteomes" id="UP001501147">
    <property type="component" value="Unassembled WGS sequence"/>
</dbReference>
<protein>
    <submittedName>
        <fullName evidence="2">Uncharacterized protein</fullName>
    </submittedName>
</protein>